<dbReference type="CDD" id="cd01821">
    <property type="entry name" value="Rhamnogalacturan_acetylesterase_like"/>
    <property type="match status" value="1"/>
</dbReference>
<evidence type="ECO:0000313" key="3">
    <source>
        <dbReference type="Proteomes" id="UP000800096"/>
    </source>
</evidence>
<dbReference type="AlphaFoldDB" id="A0A6A5QM88"/>
<dbReference type="PANTHER" id="PTHR43695:SF2">
    <property type="entry name" value="PUTATIVE (AFU_ORTHOLOGUE AFUA_2G17250)-RELATED"/>
    <property type="match status" value="1"/>
</dbReference>
<dbReference type="SUPFAM" id="SSF52266">
    <property type="entry name" value="SGNH hydrolase"/>
    <property type="match status" value="1"/>
</dbReference>
<keyword evidence="3" id="KW-1185">Reference proteome</keyword>
<keyword evidence="2" id="KW-0378">Hydrolase</keyword>
<dbReference type="InterPro" id="IPR036514">
    <property type="entry name" value="SGNH_hydro_sf"/>
</dbReference>
<dbReference type="OrthoDB" id="5041285at2759"/>
<dbReference type="EMBL" id="ML979135">
    <property type="protein sequence ID" value="KAF1915890.1"/>
    <property type="molecule type" value="Genomic_DNA"/>
</dbReference>
<proteinExistence type="predicted"/>
<organism evidence="2 3">
    <name type="scientific">Ampelomyces quisqualis</name>
    <name type="common">Powdery mildew agent</name>
    <dbReference type="NCBI Taxonomy" id="50730"/>
    <lineage>
        <taxon>Eukaryota</taxon>
        <taxon>Fungi</taxon>
        <taxon>Dikarya</taxon>
        <taxon>Ascomycota</taxon>
        <taxon>Pezizomycotina</taxon>
        <taxon>Dothideomycetes</taxon>
        <taxon>Pleosporomycetidae</taxon>
        <taxon>Pleosporales</taxon>
        <taxon>Pleosporineae</taxon>
        <taxon>Phaeosphaeriaceae</taxon>
        <taxon>Ampelomyces</taxon>
    </lineage>
</organism>
<dbReference type="InterPro" id="IPR013830">
    <property type="entry name" value="SGNH_hydro"/>
</dbReference>
<evidence type="ECO:0000313" key="2">
    <source>
        <dbReference type="EMBL" id="KAF1915890.1"/>
    </source>
</evidence>
<dbReference type="Pfam" id="PF13472">
    <property type="entry name" value="Lipase_GDSL_2"/>
    <property type="match status" value="1"/>
</dbReference>
<name>A0A6A5QM88_AMPQU</name>
<dbReference type="Gene3D" id="3.40.50.1110">
    <property type="entry name" value="SGNH hydrolase"/>
    <property type="match status" value="1"/>
</dbReference>
<dbReference type="GO" id="GO:0016787">
    <property type="term" value="F:hydrolase activity"/>
    <property type="evidence" value="ECO:0007669"/>
    <property type="project" value="UniProtKB-KW"/>
</dbReference>
<reference evidence="2" key="1">
    <citation type="journal article" date="2020" name="Stud. Mycol.">
        <title>101 Dothideomycetes genomes: a test case for predicting lifestyles and emergence of pathogens.</title>
        <authorList>
            <person name="Haridas S."/>
            <person name="Albert R."/>
            <person name="Binder M."/>
            <person name="Bloem J."/>
            <person name="Labutti K."/>
            <person name="Salamov A."/>
            <person name="Andreopoulos B."/>
            <person name="Baker S."/>
            <person name="Barry K."/>
            <person name="Bills G."/>
            <person name="Bluhm B."/>
            <person name="Cannon C."/>
            <person name="Castanera R."/>
            <person name="Culley D."/>
            <person name="Daum C."/>
            <person name="Ezra D."/>
            <person name="Gonzalez J."/>
            <person name="Henrissat B."/>
            <person name="Kuo A."/>
            <person name="Liang C."/>
            <person name="Lipzen A."/>
            <person name="Lutzoni F."/>
            <person name="Magnuson J."/>
            <person name="Mondo S."/>
            <person name="Nolan M."/>
            <person name="Ohm R."/>
            <person name="Pangilinan J."/>
            <person name="Park H.-J."/>
            <person name="Ramirez L."/>
            <person name="Alfaro M."/>
            <person name="Sun H."/>
            <person name="Tritt A."/>
            <person name="Yoshinaga Y."/>
            <person name="Zwiers L.-H."/>
            <person name="Turgeon B."/>
            <person name="Goodwin S."/>
            <person name="Spatafora J."/>
            <person name="Crous P."/>
            <person name="Grigoriev I."/>
        </authorList>
    </citation>
    <scope>NUCLEOTIDE SEQUENCE</scope>
    <source>
        <strain evidence="2">HMLAC05119</strain>
    </source>
</reference>
<gene>
    <name evidence="2" type="ORF">BDU57DRAFT_495954</name>
</gene>
<dbReference type="InterPro" id="IPR037459">
    <property type="entry name" value="RhgT-like"/>
</dbReference>
<accession>A0A6A5QM88</accession>
<dbReference type="PANTHER" id="PTHR43695">
    <property type="entry name" value="PUTATIVE (AFU_ORTHOLOGUE AFUA_2G17250)-RELATED"/>
    <property type="match status" value="1"/>
</dbReference>
<feature type="domain" description="SGNH hydrolase-type esterase" evidence="1">
    <location>
        <begin position="33"/>
        <end position="205"/>
    </location>
</feature>
<sequence length="247" mass="26062">MRFSILALIPVVLAAPAALVAPDAKPVYWLLAGDSTTAPNGGWGDAFLSTIVALGSTGHNRAKSGATTKSFRDGGYWNSLLDGIKQYKNDYRVYVTIQFGHNDQKANSGVNLAQFATNLGVMTDEVVAAGATPILVSPLTRRTFKSGKVVENLANETAIAAQVVKDKSRHYIDLNGASTTYMNAVGQAAADKYNLSPDDRTHLSVWGGVVFARIVGDLLVAAYPDEFNAVTTANATLTAIIKAGKAA</sequence>
<dbReference type="Proteomes" id="UP000800096">
    <property type="component" value="Unassembled WGS sequence"/>
</dbReference>
<evidence type="ECO:0000259" key="1">
    <source>
        <dbReference type="Pfam" id="PF13472"/>
    </source>
</evidence>
<protein>
    <submittedName>
        <fullName evidence="2">SGNH hydrolase-type esterase domain-containing protein</fullName>
    </submittedName>
</protein>